<gene>
    <name evidence="1" type="ordered locus">Hoch_0668</name>
</gene>
<organism evidence="1 2">
    <name type="scientific">Haliangium ochraceum (strain DSM 14365 / JCM 11303 / SMP-2)</name>
    <dbReference type="NCBI Taxonomy" id="502025"/>
    <lineage>
        <taxon>Bacteria</taxon>
        <taxon>Pseudomonadati</taxon>
        <taxon>Myxococcota</taxon>
        <taxon>Polyangia</taxon>
        <taxon>Haliangiales</taxon>
        <taxon>Kofleriaceae</taxon>
        <taxon>Haliangium</taxon>
    </lineage>
</organism>
<name>D0LMS8_HALO1</name>
<dbReference type="STRING" id="502025.Hoch_0668"/>
<reference evidence="1 2" key="1">
    <citation type="journal article" date="2010" name="Stand. Genomic Sci.">
        <title>Complete genome sequence of Haliangium ochraceum type strain (SMP-2).</title>
        <authorList>
            <consortium name="US DOE Joint Genome Institute (JGI-PGF)"/>
            <person name="Ivanova N."/>
            <person name="Daum C."/>
            <person name="Lang E."/>
            <person name="Abt B."/>
            <person name="Kopitz M."/>
            <person name="Saunders E."/>
            <person name="Lapidus A."/>
            <person name="Lucas S."/>
            <person name="Glavina Del Rio T."/>
            <person name="Nolan M."/>
            <person name="Tice H."/>
            <person name="Copeland A."/>
            <person name="Cheng J.F."/>
            <person name="Chen F."/>
            <person name="Bruce D."/>
            <person name="Goodwin L."/>
            <person name="Pitluck S."/>
            <person name="Mavromatis K."/>
            <person name="Pati A."/>
            <person name="Mikhailova N."/>
            <person name="Chen A."/>
            <person name="Palaniappan K."/>
            <person name="Land M."/>
            <person name="Hauser L."/>
            <person name="Chang Y.J."/>
            <person name="Jeffries C.D."/>
            <person name="Detter J.C."/>
            <person name="Brettin T."/>
            <person name="Rohde M."/>
            <person name="Goker M."/>
            <person name="Bristow J."/>
            <person name="Markowitz V."/>
            <person name="Eisen J.A."/>
            <person name="Hugenholtz P."/>
            <person name="Kyrpides N.C."/>
            <person name="Klenk H.P."/>
        </authorList>
    </citation>
    <scope>NUCLEOTIDE SEQUENCE [LARGE SCALE GENOMIC DNA]</scope>
    <source>
        <strain evidence="2">DSM 14365 / CIP 107738 / JCM 11303 / AJ 13395 / SMP-2</strain>
    </source>
</reference>
<dbReference type="HOGENOM" id="CLU_430114_0_0_7"/>
<dbReference type="RefSeq" id="WP_012825926.1">
    <property type="nucleotide sequence ID" value="NC_013440.1"/>
</dbReference>
<dbReference type="Proteomes" id="UP000001880">
    <property type="component" value="Chromosome"/>
</dbReference>
<sequence length="607" mass="63793">MADRLDFYFRQPVTEAELDLAFELLENADRDLAADLGIYGIIQGAEPTPHAPVADLSVDLTAPCRAYDHLGQRIFFGTGQRVDCSVDFAGIPTDVPAEGEERWLGVFLAFDRQLSDPRTDGNSQEVLFRRDESFRLVVRQAAPAPSGQATQVPLEPDALLVCDIRRRHGQSQIQADDINTARRQAFVFAQGDAVSIESGAWSTLAPAAETAQAALDAVDAELTAHVTGQARRHPARDIDIPARGFVEATDVEGAVHGLIDGLTSAAAGAPGAQRIGADAVPGAPHALAAGHVDGQLSQILAWLNLHVGAATSAHHASAISAAAHSFLSGTSVQAQLQQLVTMLGAQDAGAAGASRIGAADVAGSPHTLAAGTVAAQLAALLAIANGDRATLDALAAAYAGDHIAADEPDAGQHRTIRQPVLDGTKALLWDAAGVGGASAHLRVYADDASVWFTVNAAWDGSQWVRDTTTAFAGGFRFSRGEFALLNERGTSPTFTTWTNTWTLPTGGATNSAFETTGAIREIGRLGMQGTNIHDAPRNMSMGGAVTFRCRFPATPSSITLSVKDASNGWGGTPSITSIDRDGFGFYHYLVLDRDENAWWFGTYTAVA</sequence>
<dbReference type="eggNOG" id="ENOG50319KK">
    <property type="taxonomic scope" value="Bacteria"/>
</dbReference>
<dbReference type="EMBL" id="CP001804">
    <property type="protein sequence ID" value="ACY13299.1"/>
    <property type="molecule type" value="Genomic_DNA"/>
</dbReference>
<protein>
    <submittedName>
        <fullName evidence="1">Uncharacterized protein</fullName>
    </submittedName>
</protein>
<evidence type="ECO:0000313" key="1">
    <source>
        <dbReference type="EMBL" id="ACY13299.1"/>
    </source>
</evidence>
<dbReference type="AlphaFoldDB" id="D0LMS8"/>
<dbReference type="OrthoDB" id="5480799at2"/>
<evidence type="ECO:0000313" key="2">
    <source>
        <dbReference type="Proteomes" id="UP000001880"/>
    </source>
</evidence>
<accession>D0LMS8</accession>
<proteinExistence type="predicted"/>
<dbReference type="KEGG" id="hoh:Hoch_0668"/>
<keyword evidence="2" id="KW-1185">Reference proteome</keyword>